<sequence length="208" mass="24061">MQIVIEWVTNILIFILFATMIDLLLPSSNMQKYVKMVVGLILLLLMLSPILKLLSIDPDRWFASIISEKGSQQEMMKNEIEMKKKEIQASQRAYILEQMAVQMKNKVDEELMKEYGLSVEDVSLQTKEKENLQIPKDIETIEVVLTKQEKLGEIHPVIIDTSKPINEPNNDHQLEKEIRTFLATTWEVDENKIAVQVKGREWGDARGH</sequence>
<feature type="transmembrane region" description="Helical" evidence="1">
    <location>
        <begin position="33"/>
        <end position="54"/>
    </location>
</feature>
<dbReference type="InterPro" id="IPR014245">
    <property type="entry name" value="Spore_III_AF"/>
</dbReference>
<dbReference type="NCBIfam" id="TIGR02896">
    <property type="entry name" value="spore_III_AF"/>
    <property type="match status" value="1"/>
</dbReference>
<evidence type="ECO:0008006" key="4">
    <source>
        <dbReference type="Google" id="ProtNLM"/>
    </source>
</evidence>
<organism evidence="2 3">
    <name type="scientific">Parageobacillus toebii</name>
    <dbReference type="NCBI Taxonomy" id="153151"/>
    <lineage>
        <taxon>Bacteria</taxon>
        <taxon>Bacillati</taxon>
        <taxon>Bacillota</taxon>
        <taxon>Bacilli</taxon>
        <taxon>Bacillales</taxon>
        <taxon>Anoxybacillaceae</taxon>
        <taxon>Parageobacillus</taxon>
    </lineage>
</organism>
<dbReference type="PATRIC" id="fig|153151.4.peg.918"/>
<evidence type="ECO:0000256" key="1">
    <source>
        <dbReference type="SAM" id="Phobius"/>
    </source>
</evidence>
<keyword evidence="1" id="KW-0812">Transmembrane</keyword>
<dbReference type="AlphaFoldDB" id="A0A150MML8"/>
<accession>A0A150MML8</accession>
<comment type="caution">
    <text evidence="2">The sequence shown here is derived from an EMBL/GenBank/DDBJ whole genome shotgun (WGS) entry which is preliminary data.</text>
</comment>
<gene>
    <name evidence="2" type="ORF">B4110_2519</name>
</gene>
<feature type="transmembrane region" description="Helical" evidence="1">
    <location>
        <begin position="7"/>
        <end position="27"/>
    </location>
</feature>
<keyword evidence="1" id="KW-0472">Membrane</keyword>
<dbReference type="Proteomes" id="UP000075324">
    <property type="component" value="Unassembled WGS sequence"/>
</dbReference>
<evidence type="ECO:0000313" key="3">
    <source>
        <dbReference type="Proteomes" id="UP000075324"/>
    </source>
</evidence>
<keyword evidence="1" id="KW-1133">Transmembrane helix</keyword>
<dbReference type="RefSeq" id="WP_062678714.1">
    <property type="nucleotide sequence ID" value="NZ_LQYW01000132.1"/>
</dbReference>
<dbReference type="Pfam" id="PF09581">
    <property type="entry name" value="Spore_III_AF"/>
    <property type="match status" value="1"/>
</dbReference>
<protein>
    <recommendedName>
        <fullName evidence="4">Stage III sporulation protein AF</fullName>
    </recommendedName>
</protein>
<evidence type="ECO:0000313" key="2">
    <source>
        <dbReference type="EMBL" id="KYD25698.1"/>
    </source>
</evidence>
<name>A0A150MML8_9BACL</name>
<proteinExistence type="predicted"/>
<reference evidence="2 3" key="1">
    <citation type="submission" date="2016-01" db="EMBL/GenBank/DDBJ databases">
        <title>Draft Genome Sequences of Seven Thermophilic Sporeformers Isolated from Foods.</title>
        <authorList>
            <person name="Berendsen E.M."/>
            <person name="Wells-Bennik M.H."/>
            <person name="Krawcyk A.O."/>
            <person name="De Jong A."/>
            <person name="Holsappel S."/>
            <person name="Eijlander R.T."/>
            <person name="Kuipers O.P."/>
        </authorList>
    </citation>
    <scope>NUCLEOTIDE SEQUENCE [LARGE SCALE GENOMIC DNA]</scope>
    <source>
        <strain evidence="2 3">B4110</strain>
    </source>
</reference>
<dbReference type="EMBL" id="LQYW01000132">
    <property type="protein sequence ID" value="KYD25698.1"/>
    <property type="molecule type" value="Genomic_DNA"/>
</dbReference>